<organism evidence="1 2">
    <name type="scientific">Pseudonocardia kongjuensis</name>
    <dbReference type="NCBI Taxonomy" id="102227"/>
    <lineage>
        <taxon>Bacteria</taxon>
        <taxon>Bacillati</taxon>
        <taxon>Actinomycetota</taxon>
        <taxon>Actinomycetes</taxon>
        <taxon>Pseudonocardiales</taxon>
        <taxon>Pseudonocardiaceae</taxon>
        <taxon>Pseudonocardia</taxon>
    </lineage>
</organism>
<keyword evidence="2" id="KW-1185">Reference proteome</keyword>
<dbReference type="Proteomes" id="UP001501414">
    <property type="component" value="Unassembled WGS sequence"/>
</dbReference>
<proteinExistence type="predicted"/>
<dbReference type="RefSeq" id="WP_344021088.1">
    <property type="nucleotide sequence ID" value="NZ_BAAAJK010000007.1"/>
</dbReference>
<evidence type="ECO:0008006" key="3">
    <source>
        <dbReference type="Google" id="ProtNLM"/>
    </source>
</evidence>
<comment type="caution">
    <text evidence="1">The sequence shown here is derived from an EMBL/GenBank/DDBJ whole genome shotgun (WGS) entry which is preliminary data.</text>
</comment>
<evidence type="ECO:0000313" key="1">
    <source>
        <dbReference type="EMBL" id="GAA1386956.1"/>
    </source>
</evidence>
<gene>
    <name evidence="1" type="ORF">GCM10009613_21760</name>
</gene>
<sequence length="94" mass="9738">MVLTILAVLPVLAVLLVMAAQPLFELWDDRASERECAAAAAGRARPVPAPVPVPLPAPIQTGTPPAFPEALGDVSAVLSVPHPRRPAAALRAVH</sequence>
<reference evidence="1 2" key="1">
    <citation type="journal article" date="2019" name="Int. J. Syst. Evol. Microbiol.">
        <title>The Global Catalogue of Microorganisms (GCM) 10K type strain sequencing project: providing services to taxonomists for standard genome sequencing and annotation.</title>
        <authorList>
            <consortium name="The Broad Institute Genomics Platform"/>
            <consortium name="The Broad Institute Genome Sequencing Center for Infectious Disease"/>
            <person name="Wu L."/>
            <person name="Ma J."/>
        </authorList>
    </citation>
    <scope>NUCLEOTIDE SEQUENCE [LARGE SCALE GENOMIC DNA]</scope>
    <source>
        <strain evidence="1 2">JCM 11896</strain>
    </source>
</reference>
<dbReference type="EMBL" id="BAAAJK010000007">
    <property type="protein sequence ID" value="GAA1386956.1"/>
    <property type="molecule type" value="Genomic_DNA"/>
</dbReference>
<evidence type="ECO:0000313" key="2">
    <source>
        <dbReference type="Proteomes" id="UP001501414"/>
    </source>
</evidence>
<protein>
    <recommendedName>
        <fullName evidence="3">Pilus assembly protein TadE</fullName>
    </recommendedName>
</protein>
<name>A0ABN1XPY6_9PSEU</name>
<accession>A0ABN1XPY6</accession>